<sequence>MKKLESLKNGKFKAKELKNTGSIVGATDLSDGASSSYRTSRTYLTSCPPHPAMADHHSDIRFDHSLEPNDRDPSML</sequence>
<gene>
    <name evidence="2" type="ORF">H2O64_03785</name>
</gene>
<feature type="region of interest" description="Disordered" evidence="1">
    <location>
        <begin position="48"/>
        <end position="76"/>
    </location>
</feature>
<evidence type="ECO:0000313" key="2">
    <source>
        <dbReference type="EMBL" id="MBC8753776.1"/>
    </source>
</evidence>
<accession>A0ABR7Q5E0</accession>
<dbReference type="Proteomes" id="UP000619238">
    <property type="component" value="Unassembled WGS sequence"/>
</dbReference>
<evidence type="ECO:0000256" key="1">
    <source>
        <dbReference type="SAM" id="MobiDB-lite"/>
    </source>
</evidence>
<organism evidence="2 3">
    <name type="scientific">Kordia aestuariivivens</name>
    <dbReference type="NCBI Taxonomy" id="2759037"/>
    <lineage>
        <taxon>Bacteria</taxon>
        <taxon>Pseudomonadati</taxon>
        <taxon>Bacteroidota</taxon>
        <taxon>Flavobacteriia</taxon>
        <taxon>Flavobacteriales</taxon>
        <taxon>Flavobacteriaceae</taxon>
        <taxon>Kordia</taxon>
    </lineage>
</organism>
<dbReference type="RefSeq" id="WP_187560815.1">
    <property type="nucleotide sequence ID" value="NZ_JACGWS010000002.1"/>
</dbReference>
<evidence type="ECO:0000313" key="3">
    <source>
        <dbReference type="Proteomes" id="UP000619238"/>
    </source>
</evidence>
<reference evidence="2 3" key="1">
    <citation type="submission" date="2020-07" db="EMBL/GenBank/DDBJ databases">
        <title>Description of Kordia aestuariivivens sp. nov., isolated from a tidal flat.</title>
        <authorList>
            <person name="Park S."/>
            <person name="Yoon J.-H."/>
        </authorList>
    </citation>
    <scope>NUCLEOTIDE SEQUENCE [LARGE SCALE GENOMIC DNA]</scope>
    <source>
        <strain evidence="2 3">YSTF-M3</strain>
    </source>
</reference>
<name>A0ABR7Q5E0_9FLAO</name>
<feature type="compositionally biased region" description="Basic and acidic residues" evidence="1">
    <location>
        <begin position="53"/>
        <end position="76"/>
    </location>
</feature>
<keyword evidence="3" id="KW-1185">Reference proteome</keyword>
<proteinExistence type="predicted"/>
<protein>
    <submittedName>
        <fullName evidence="2">Uncharacterized protein</fullName>
    </submittedName>
</protein>
<comment type="caution">
    <text evidence="2">The sequence shown here is derived from an EMBL/GenBank/DDBJ whole genome shotgun (WGS) entry which is preliminary data.</text>
</comment>
<dbReference type="EMBL" id="JACGWS010000002">
    <property type="protein sequence ID" value="MBC8753776.1"/>
    <property type="molecule type" value="Genomic_DNA"/>
</dbReference>